<dbReference type="PANTHER" id="PTHR22926">
    <property type="entry name" value="PHOSPHO-N-ACETYLMURAMOYL-PENTAPEPTIDE-TRANSFERASE"/>
    <property type="match status" value="1"/>
</dbReference>
<keyword evidence="5 7" id="KW-1133">Transmembrane helix</keyword>
<feature type="transmembrane region" description="Helical" evidence="7">
    <location>
        <begin position="88"/>
        <end position="106"/>
    </location>
</feature>
<feature type="transmembrane region" description="Helical" evidence="7">
    <location>
        <begin position="156"/>
        <end position="177"/>
    </location>
</feature>
<dbReference type="EC" id="2.7.8.13" evidence="7 8"/>
<dbReference type="NCBIfam" id="TIGR00445">
    <property type="entry name" value="mraY"/>
    <property type="match status" value="1"/>
</dbReference>
<keyword evidence="7 9" id="KW-0460">Magnesium</keyword>
<dbReference type="GO" id="GO:0005886">
    <property type="term" value="C:plasma membrane"/>
    <property type="evidence" value="ECO:0007669"/>
    <property type="project" value="UniProtKB-SubCell"/>
</dbReference>
<feature type="transmembrane region" description="Helical" evidence="7">
    <location>
        <begin position="189"/>
        <end position="208"/>
    </location>
</feature>
<keyword evidence="4 7" id="KW-0812">Transmembrane</keyword>
<keyword evidence="3 7" id="KW-0808">Transferase</keyword>
<dbReference type="GO" id="GO:0008963">
    <property type="term" value="F:phospho-N-acetylmuramoyl-pentapeptide-transferase activity"/>
    <property type="evidence" value="ECO:0007669"/>
    <property type="project" value="UniProtKB-UniRule"/>
</dbReference>
<reference evidence="10 11" key="1">
    <citation type="journal article" date="2015" name="Nature">
        <title>rRNA introns, odd ribosomes, and small enigmatic genomes across a large radiation of phyla.</title>
        <authorList>
            <person name="Brown C.T."/>
            <person name="Hug L.A."/>
            <person name="Thomas B.C."/>
            <person name="Sharon I."/>
            <person name="Castelle C.J."/>
            <person name="Singh A."/>
            <person name="Wilkins M.J."/>
            <person name="Williams K.H."/>
            <person name="Banfield J.F."/>
        </authorList>
    </citation>
    <scope>NUCLEOTIDE SEQUENCE [LARGE SCALE GENOMIC DNA]</scope>
</reference>
<dbReference type="GO" id="GO:0008360">
    <property type="term" value="P:regulation of cell shape"/>
    <property type="evidence" value="ECO:0007669"/>
    <property type="project" value="UniProtKB-KW"/>
</dbReference>
<dbReference type="PROSITE" id="PS01347">
    <property type="entry name" value="MRAY_1"/>
    <property type="match status" value="1"/>
</dbReference>
<keyword evidence="7" id="KW-0573">Peptidoglycan synthesis</keyword>
<feature type="transmembrane region" description="Helical" evidence="7">
    <location>
        <begin position="320"/>
        <end position="340"/>
    </location>
</feature>
<keyword evidence="7 9" id="KW-0479">Metal-binding</keyword>
<organism evidence="10 11">
    <name type="scientific">candidate division CPR3 bacterium GW2011_GWF2_35_18</name>
    <dbReference type="NCBI Taxonomy" id="1618350"/>
    <lineage>
        <taxon>Bacteria</taxon>
        <taxon>Bacteria division CPR3</taxon>
    </lineage>
</organism>
<comment type="similarity">
    <text evidence="2 7">Belongs to the glycosyltransferase 4 family. MraY subfamily.</text>
</comment>
<name>A0A0G0C2J4_UNCC3</name>
<dbReference type="GO" id="GO:0051301">
    <property type="term" value="P:cell division"/>
    <property type="evidence" value="ECO:0007669"/>
    <property type="project" value="UniProtKB-KW"/>
</dbReference>
<dbReference type="GO" id="GO:0051992">
    <property type="term" value="F:UDP-N-acetylmuramoyl-L-alanyl-D-glutamyl-meso-2,6-diaminopimelyl-D-alanyl-D-alanine:undecaprenyl-phosphate transferase activity"/>
    <property type="evidence" value="ECO:0007669"/>
    <property type="project" value="RHEA"/>
</dbReference>
<feature type="binding site" evidence="9">
    <location>
        <position position="185"/>
    </location>
    <ligand>
        <name>Mg(2+)</name>
        <dbReference type="ChEBI" id="CHEBI:18420"/>
    </ligand>
</feature>
<dbReference type="InterPro" id="IPR000715">
    <property type="entry name" value="Glycosyl_transferase_4"/>
</dbReference>
<dbReference type="GO" id="GO:0046872">
    <property type="term" value="F:metal ion binding"/>
    <property type="evidence" value="ECO:0007669"/>
    <property type="project" value="UniProtKB-KW"/>
</dbReference>
<keyword evidence="7" id="KW-0131">Cell cycle</keyword>
<feature type="transmembrane region" description="Helical" evidence="7">
    <location>
        <begin position="127"/>
        <end position="144"/>
    </location>
</feature>
<comment type="function">
    <text evidence="7">Catalyzes the initial step of the lipid cycle reactions in the biosynthesis of the cell wall peptidoglycan: transfers peptidoglycan precursor phospho-MurNAc-pentapeptide from UDP-MurNAc-pentapeptide onto the lipid carrier undecaprenyl phosphate, yielding undecaprenyl-pyrophosphoryl-MurNAc-pentapeptide, known as lipid I.</text>
</comment>
<dbReference type="Pfam" id="PF00953">
    <property type="entry name" value="Glycos_transf_4"/>
    <property type="match status" value="1"/>
</dbReference>
<evidence type="ECO:0000256" key="4">
    <source>
        <dbReference type="ARBA" id="ARBA00022692"/>
    </source>
</evidence>
<comment type="subcellular location">
    <subcellularLocation>
        <location evidence="7">Cell membrane</location>
        <topology evidence="7">Multi-pass membrane protein</topology>
    </subcellularLocation>
    <subcellularLocation>
        <location evidence="1">Membrane</location>
        <topology evidence="1">Multi-pass membrane protein</topology>
    </subcellularLocation>
</comment>
<evidence type="ECO:0000256" key="7">
    <source>
        <dbReference type="HAMAP-Rule" id="MF_00038"/>
    </source>
</evidence>
<sequence>MVKLFGILILSFLFTLILALPFINLLYRLKFQRQDEKPKDIFDKDMPIFWRLHGWKKGTPTGGGILVIAAVLLLSVAFYLFTSFSPNNTSTILFFTVISFGFLGFYDDIQKIFGWKKTGFWGLQVRYKLIIQLALSFLISYYLYFTLNITGFSIPLIGSSYFLNLGFSFIPFSMMVITFMTNAYNITDGLDGLAVGLLIITLAAFWHLNTLFGYGDIAVFITTLLGSLLAFLYFNIYPARVWLGDTGAMSFGALLVVIALILDQFVPLIFIGGVFVIEALSSLIQWFSKAYFRKKVFECAPIHHHFEAKGWDETKVTMRFWLLGGVLAFIGIFLALLPSLKF</sequence>
<comment type="catalytic activity">
    <reaction evidence="7">
        <text>UDP-N-acetyl-alpha-D-muramoyl-L-alanyl-gamma-D-glutamyl-meso-2,6-diaminopimeloyl-D-alanyl-D-alanine + di-trans,octa-cis-undecaprenyl phosphate = di-trans,octa-cis-undecaprenyl diphospho-N-acetyl-alpha-D-muramoyl-L-alanyl-D-glutamyl-meso-2,6-diaminopimeloyl-D-alanyl-D-alanine + UMP</text>
        <dbReference type="Rhea" id="RHEA:28386"/>
        <dbReference type="ChEBI" id="CHEBI:57865"/>
        <dbReference type="ChEBI" id="CHEBI:60392"/>
        <dbReference type="ChEBI" id="CHEBI:61386"/>
        <dbReference type="ChEBI" id="CHEBI:61387"/>
        <dbReference type="EC" id="2.7.8.13"/>
    </reaction>
</comment>
<dbReference type="EMBL" id="LBQB01000001">
    <property type="protein sequence ID" value="KKP70276.1"/>
    <property type="molecule type" value="Genomic_DNA"/>
</dbReference>
<dbReference type="Proteomes" id="UP000034581">
    <property type="component" value="Unassembled WGS sequence"/>
</dbReference>
<feature type="transmembrane region" description="Helical" evidence="7">
    <location>
        <begin position="241"/>
        <end position="262"/>
    </location>
</feature>
<dbReference type="HAMAP" id="MF_00038">
    <property type="entry name" value="MraY"/>
    <property type="match status" value="1"/>
</dbReference>
<keyword evidence="7" id="KW-0961">Cell wall biogenesis/degradation</keyword>
<evidence type="ECO:0000256" key="8">
    <source>
        <dbReference type="NCBIfam" id="TIGR00445"/>
    </source>
</evidence>
<comment type="pathway">
    <text evidence="7">Cell wall biogenesis; peptidoglycan biosynthesis.</text>
</comment>
<comment type="caution">
    <text evidence="10">The sequence shown here is derived from an EMBL/GenBank/DDBJ whole genome shotgun (WGS) entry which is preliminary data.</text>
</comment>
<comment type="cofactor">
    <cofactor evidence="7 9">
        <name>Mg(2+)</name>
        <dbReference type="ChEBI" id="CHEBI:18420"/>
    </cofactor>
</comment>
<feature type="transmembrane region" description="Helical" evidence="7">
    <location>
        <begin position="6"/>
        <end position="27"/>
    </location>
</feature>
<dbReference type="UniPathway" id="UPA00219"/>
<dbReference type="PROSITE" id="PS01348">
    <property type="entry name" value="MRAY_2"/>
    <property type="match status" value="1"/>
</dbReference>
<dbReference type="AlphaFoldDB" id="A0A0G0C2J4"/>
<keyword evidence="7" id="KW-0132">Cell division</keyword>
<dbReference type="GO" id="GO:0009252">
    <property type="term" value="P:peptidoglycan biosynthetic process"/>
    <property type="evidence" value="ECO:0007669"/>
    <property type="project" value="UniProtKB-UniRule"/>
</dbReference>
<feature type="transmembrane region" description="Helical" evidence="7">
    <location>
        <begin position="214"/>
        <end position="234"/>
    </location>
</feature>
<dbReference type="GO" id="GO:0071555">
    <property type="term" value="P:cell wall organization"/>
    <property type="evidence" value="ECO:0007669"/>
    <property type="project" value="UniProtKB-KW"/>
</dbReference>
<dbReference type="PATRIC" id="fig|1618350.3.peg.193"/>
<dbReference type="PANTHER" id="PTHR22926:SF5">
    <property type="entry name" value="PHOSPHO-N-ACETYLMURAMOYL-PENTAPEPTIDE-TRANSFERASE HOMOLOG"/>
    <property type="match status" value="1"/>
</dbReference>
<keyword evidence="7" id="KW-1003">Cell membrane</keyword>
<feature type="transmembrane region" description="Helical" evidence="7">
    <location>
        <begin position="61"/>
        <end position="82"/>
    </location>
</feature>
<evidence type="ECO:0000256" key="3">
    <source>
        <dbReference type="ARBA" id="ARBA00022679"/>
    </source>
</evidence>
<dbReference type="InterPro" id="IPR018480">
    <property type="entry name" value="PNAcMuramoyl-5peptid_Trfase_CS"/>
</dbReference>
<proteinExistence type="inferred from homology"/>
<evidence type="ECO:0000256" key="2">
    <source>
        <dbReference type="ARBA" id="ARBA00005583"/>
    </source>
</evidence>
<evidence type="ECO:0000313" key="11">
    <source>
        <dbReference type="Proteomes" id="UP000034581"/>
    </source>
</evidence>
<dbReference type="InterPro" id="IPR003524">
    <property type="entry name" value="PNAcMuramoyl-5peptid_Trfase"/>
</dbReference>
<protein>
    <recommendedName>
        <fullName evidence="7 8">Phospho-N-acetylmuramoyl-pentapeptide-transferase</fullName>
        <ecNumber evidence="7 8">2.7.8.13</ecNumber>
    </recommendedName>
    <alternativeName>
        <fullName evidence="7">UDP-MurNAc-pentapeptide phosphotransferase</fullName>
    </alternativeName>
</protein>
<evidence type="ECO:0000256" key="6">
    <source>
        <dbReference type="ARBA" id="ARBA00023136"/>
    </source>
</evidence>
<evidence type="ECO:0000256" key="1">
    <source>
        <dbReference type="ARBA" id="ARBA00004141"/>
    </source>
</evidence>
<gene>
    <name evidence="7" type="primary">mraY</name>
    <name evidence="10" type="ORF">UR67_C0001G0185</name>
</gene>
<dbReference type="STRING" id="1618350.UR67_C0001G0185"/>
<evidence type="ECO:0000256" key="5">
    <source>
        <dbReference type="ARBA" id="ARBA00022989"/>
    </source>
</evidence>
<keyword evidence="6 7" id="KW-0472">Membrane</keyword>
<feature type="binding site" evidence="9">
    <location>
        <position position="245"/>
    </location>
    <ligand>
        <name>Mg(2+)</name>
        <dbReference type="ChEBI" id="CHEBI:18420"/>
    </ligand>
</feature>
<evidence type="ECO:0000313" key="10">
    <source>
        <dbReference type="EMBL" id="KKP70276.1"/>
    </source>
</evidence>
<keyword evidence="7" id="KW-0133">Cell shape</keyword>
<dbReference type="CDD" id="cd06852">
    <property type="entry name" value="GT_MraY"/>
    <property type="match status" value="1"/>
</dbReference>
<accession>A0A0G0C2J4</accession>
<feature type="transmembrane region" description="Helical" evidence="7">
    <location>
        <begin position="268"/>
        <end position="287"/>
    </location>
</feature>
<evidence type="ECO:0000256" key="9">
    <source>
        <dbReference type="PIRSR" id="PIRSR600715-1"/>
    </source>
</evidence>